<comment type="subcellular location">
    <subcellularLocation>
        <location evidence="1">Membrane</location>
        <topology evidence="1">Multi-pass membrane protein</topology>
    </subcellularLocation>
</comment>
<evidence type="ECO:0000313" key="12">
    <source>
        <dbReference type="Proteomes" id="UP000055045"/>
    </source>
</evidence>
<evidence type="ECO:0000256" key="1">
    <source>
        <dbReference type="ARBA" id="ARBA00004141"/>
    </source>
</evidence>
<evidence type="ECO:0000256" key="2">
    <source>
        <dbReference type="ARBA" id="ARBA00022448"/>
    </source>
</evidence>
<keyword evidence="12" id="KW-1185">Reference proteome</keyword>
<dbReference type="InterPro" id="IPR036640">
    <property type="entry name" value="ABC1_TM_sf"/>
</dbReference>
<dbReference type="OrthoDB" id="6500128at2759"/>
<gene>
    <name evidence="11" type="ORF">ACN42_g115</name>
</gene>
<keyword evidence="5" id="KW-0067">ATP-binding</keyword>
<evidence type="ECO:0000256" key="6">
    <source>
        <dbReference type="ARBA" id="ARBA00022989"/>
    </source>
</evidence>
<feature type="signal peptide" evidence="9">
    <location>
        <begin position="1"/>
        <end position="19"/>
    </location>
</feature>
<name>A0A117NTB8_PENFR</name>
<evidence type="ECO:0000313" key="11">
    <source>
        <dbReference type="EMBL" id="KUM67047.1"/>
    </source>
</evidence>
<feature type="transmembrane region" description="Helical" evidence="8">
    <location>
        <begin position="411"/>
        <end position="434"/>
    </location>
</feature>
<dbReference type="GO" id="GO:0005524">
    <property type="term" value="F:ATP binding"/>
    <property type="evidence" value="ECO:0007669"/>
    <property type="project" value="UniProtKB-KW"/>
</dbReference>
<evidence type="ECO:0000256" key="7">
    <source>
        <dbReference type="ARBA" id="ARBA00023136"/>
    </source>
</evidence>
<keyword evidence="7 8" id="KW-0472">Membrane</keyword>
<dbReference type="Pfam" id="PF00005">
    <property type="entry name" value="ABC_tran"/>
    <property type="match status" value="1"/>
</dbReference>
<feature type="transmembrane region" description="Helical" evidence="8">
    <location>
        <begin position="190"/>
        <end position="212"/>
    </location>
</feature>
<dbReference type="PROSITE" id="PS50929">
    <property type="entry name" value="ABC_TM1F"/>
    <property type="match status" value="1"/>
</dbReference>
<feature type="transmembrane region" description="Helical" evidence="8">
    <location>
        <begin position="329"/>
        <end position="349"/>
    </location>
</feature>
<dbReference type="PROSITE" id="PS00211">
    <property type="entry name" value="ABC_TRANSPORTER_1"/>
    <property type="match status" value="1"/>
</dbReference>
<sequence>MLALKFVLLILWCLPQFLATKISVASATVGMINTLALLLLSHYDHARSLKPSSLICLYLLGSIIFEIAQVRTLWLFHPISYSLAAAATAALVVRSLLLVLETSENRDTLSPQHGRISPESFAGIFSQSTYWWLNGLFISGFRDELSLDDLYPLDEELWTKSLISRGDQQWKEKPTRRLAFFRNIIYDLKWTVAAAVAPRLCLIGFEFAQPFLNDLINYVSDNGCSEVSGVKYGFIGATVLIYVGIAVSTALFKRQVIHKVTMTRGSLVTMIYVKTLCQASGRCQETRSTTLMSTDVDRIVTGLLNFHELWASPVEIVIALVLLSRSVGYPSAAALAVTLVSVLGSSYLAPRMRQWQKIWVQAVQERVSFTSVILKELRQIKMFGAESDIGFKIHKLREFELRQSKPYRSMIVGVNVLSALSTAITPAVTIAVYAATQLKLRLETPSTDIVFTSLSLISLLTNPVVLLSASWTRFTSATGCFDRIQEFLYKDRANEVPAGSEWVAPENVSGTKLNSVSAQSQPLVCMADCSFSLGLDNPAILDGITLKIQYASYTAVTGPIGSGKSPLLEAILGEMYLREGSLSVSLVKMAYCKQNPWIFNGTLKVNIIGESHADEKWLEEALYVCDLDIEATTLPLGLDIVAGSSGAQLSGGQKQRVALARAIYAKPSLLVLDDCFGALDTVTSRIVF</sequence>
<evidence type="ECO:0000256" key="4">
    <source>
        <dbReference type="ARBA" id="ARBA00022741"/>
    </source>
</evidence>
<keyword evidence="9" id="KW-0732">Signal</keyword>
<dbReference type="Proteomes" id="UP000055045">
    <property type="component" value="Unassembled WGS sequence"/>
</dbReference>
<dbReference type="Gene3D" id="1.20.1560.10">
    <property type="entry name" value="ABC transporter type 1, transmembrane domain"/>
    <property type="match status" value="1"/>
</dbReference>
<dbReference type="CDD" id="cd18579">
    <property type="entry name" value="ABC_6TM_ABCC_D1"/>
    <property type="match status" value="1"/>
</dbReference>
<feature type="chain" id="PRO_5007152303" description="ABC transmembrane type-1 domain-containing protein" evidence="9">
    <location>
        <begin position="20"/>
        <end position="688"/>
    </location>
</feature>
<feature type="transmembrane region" description="Helical" evidence="8">
    <location>
        <begin position="55"/>
        <end position="74"/>
    </location>
</feature>
<evidence type="ECO:0000256" key="5">
    <source>
        <dbReference type="ARBA" id="ARBA00022840"/>
    </source>
</evidence>
<evidence type="ECO:0000256" key="9">
    <source>
        <dbReference type="SAM" id="SignalP"/>
    </source>
</evidence>
<dbReference type="AlphaFoldDB" id="A0A117NTB8"/>
<dbReference type="SUPFAM" id="SSF90123">
    <property type="entry name" value="ABC transporter transmembrane region"/>
    <property type="match status" value="1"/>
</dbReference>
<evidence type="ECO:0000256" key="8">
    <source>
        <dbReference type="SAM" id="Phobius"/>
    </source>
</evidence>
<dbReference type="EMBL" id="LLXE01000001">
    <property type="protein sequence ID" value="KUM67047.1"/>
    <property type="molecule type" value="Genomic_DNA"/>
</dbReference>
<feature type="transmembrane region" description="Helical" evidence="8">
    <location>
        <begin position="80"/>
        <end position="100"/>
    </location>
</feature>
<evidence type="ECO:0000259" key="10">
    <source>
        <dbReference type="PROSITE" id="PS50929"/>
    </source>
</evidence>
<dbReference type="InterPro" id="IPR044746">
    <property type="entry name" value="ABCC_6TM_D1"/>
</dbReference>
<dbReference type="GO" id="GO:0016020">
    <property type="term" value="C:membrane"/>
    <property type="evidence" value="ECO:0007669"/>
    <property type="project" value="UniProtKB-SubCell"/>
</dbReference>
<dbReference type="GO" id="GO:0140359">
    <property type="term" value="F:ABC-type transporter activity"/>
    <property type="evidence" value="ECO:0007669"/>
    <property type="project" value="InterPro"/>
</dbReference>
<keyword evidence="3 8" id="KW-0812">Transmembrane</keyword>
<dbReference type="InterPro" id="IPR027417">
    <property type="entry name" value="P-loop_NTPase"/>
</dbReference>
<dbReference type="InterPro" id="IPR003439">
    <property type="entry name" value="ABC_transporter-like_ATP-bd"/>
</dbReference>
<feature type="transmembrane region" description="Helical" evidence="8">
    <location>
        <begin position="25"/>
        <end position="43"/>
    </location>
</feature>
<dbReference type="PANTHER" id="PTHR24223">
    <property type="entry name" value="ATP-BINDING CASSETTE SUB-FAMILY C"/>
    <property type="match status" value="1"/>
</dbReference>
<dbReference type="Pfam" id="PF00664">
    <property type="entry name" value="ABC_membrane"/>
    <property type="match status" value="1"/>
</dbReference>
<reference evidence="11 12" key="1">
    <citation type="submission" date="2015-10" db="EMBL/GenBank/DDBJ databases">
        <title>Genome sequencing of Penicillium freii.</title>
        <authorList>
            <person name="Nguyen H.D."/>
            <person name="Visagie C.M."/>
            <person name="Seifert K.A."/>
        </authorList>
    </citation>
    <scope>NUCLEOTIDE SEQUENCE [LARGE SCALE GENOMIC DNA]</scope>
    <source>
        <strain evidence="11 12">DAOM 242723</strain>
    </source>
</reference>
<dbReference type="InterPro" id="IPR011527">
    <property type="entry name" value="ABC1_TM_dom"/>
</dbReference>
<evidence type="ECO:0000256" key="3">
    <source>
        <dbReference type="ARBA" id="ARBA00022692"/>
    </source>
</evidence>
<dbReference type="InterPro" id="IPR050173">
    <property type="entry name" value="ABC_transporter_C-like"/>
</dbReference>
<dbReference type="PANTHER" id="PTHR24223:SF399">
    <property type="entry name" value="ABC TRANSPORTER ATNG"/>
    <property type="match status" value="1"/>
</dbReference>
<dbReference type="SUPFAM" id="SSF52540">
    <property type="entry name" value="P-loop containing nucleoside triphosphate hydrolases"/>
    <property type="match status" value="1"/>
</dbReference>
<proteinExistence type="predicted"/>
<keyword evidence="2" id="KW-0813">Transport</keyword>
<accession>A0A117NTB8</accession>
<protein>
    <recommendedName>
        <fullName evidence="10">ABC transmembrane type-1 domain-containing protein</fullName>
    </recommendedName>
</protein>
<dbReference type="Gene3D" id="3.40.50.300">
    <property type="entry name" value="P-loop containing nucleotide triphosphate hydrolases"/>
    <property type="match status" value="1"/>
</dbReference>
<organism evidence="11 12">
    <name type="scientific">Penicillium freii</name>
    <dbReference type="NCBI Taxonomy" id="48697"/>
    <lineage>
        <taxon>Eukaryota</taxon>
        <taxon>Fungi</taxon>
        <taxon>Dikarya</taxon>
        <taxon>Ascomycota</taxon>
        <taxon>Pezizomycotina</taxon>
        <taxon>Eurotiomycetes</taxon>
        <taxon>Eurotiomycetidae</taxon>
        <taxon>Eurotiales</taxon>
        <taxon>Aspergillaceae</taxon>
        <taxon>Penicillium</taxon>
    </lineage>
</organism>
<feature type="transmembrane region" description="Helical" evidence="8">
    <location>
        <begin position="449"/>
        <end position="469"/>
    </location>
</feature>
<feature type="domain" description="ABC transmembrane type-1" evidence="10">
    <location>
        <begin position="289"/>
        <end position="476"/>
    </location>
</feature>
<dbReference type="GO" id="GO:0016887">
    <property type="term" value="F:ATP hydrolysis activity"/>
    <property type="evidence" value="ECO:0007669"/>
    <property type="project" value="InterPro"/>
</dbReference>
<dbReference type="InterPro" id="IPR017871">
    <property type="entry name" value="ABC_transporter-like_CS"/>
</dbReference>
<feature type="transmembrane region" description="Helical" evidence="8">
    <location>
        <begin position="302"/>
        <end position="323"/>
    </location>
</feature>
<feature type="transmembrane region" description="Helical" evidence="8">
    <location>
        <begin position="232"/>
        <end position="252"/>
    </location>
</feature>
<dbReference type="STRING" id="48697.A0A117NTB8"/>
<keyword evidence="4" id="KW-0547">Nucleotide-binding</keyword>
<comment type="caution">
    <text evidence="11">The sequence shown here is derived from an EMBL/GenBank/DDBJ whole genome shotgun (WGS) entry which is preliminary data.</text>
</comment>
<keyword evidence="6 8" id="KW-1133">Transmembrane helix</keyword>
<dbReference type="FunFam" id="1.20.1560.10:FF:000055">
    <property type="entry name" value="ABC multidrug transporter (Eurofung)"/>
    <property type="match status" value="1"/>
</dbReference>